<dbReference type="Proteomes" id="UP001139369">
    <property type="component" value="Unassembled WGS sequence"/>
</dbReference>
<feature type="transmembrane region" description="Helical" evidence="1">
    <location>
        <begin position="133"/>
        <end position="152"/>
    </location>
</feature>
<dbReference type="GO" id="GO:0006508">
    <property type="term" value="P:proteolysis"/>
    <property type="evidence" value="ECO:0007669"/>
    <property type="project" value="UniProtKB-KW"/>
</dbReference>
<evidence type="ECO:0000256" key="1">
    <source>
        <dbReference type="SAM" id="Phobius"/>
    </source>
</evidence>
<evidence type="ECO:0000313" key="3">
    <source>
        <dbReference type="EMBL" id="MCI2228879.1"/>
    </source>
</evidence>
<evidence type="ECO:0000313" key="4">
    <source>
        <dbReference type="Proteomes" id="UP001139369"/>
    </source>
</evidence>
<comment type="caution">
    <text evidence="3">The sequence shown here is derived from an EMBL/GenBank/DDBJ whole genome shotgun (WGS) entry which is preliminary data.</text>
</comment>
<keyword evidence="4" id="KW-1185">Reference proteome</keyword>
<evidence type="ECO:0000259" key="2">
    <source>
        <dbReference type="Pfam" id="PF02517"/>
    </source>
</evidence>
<feature type="domain" description="CAAX prenyl protease 2/Lysostaphin resistance protein A-like" evidence="2">
    <location>
        <begin position="102"/>
        <end position="191"/>
    </location>
</feature>
<dbReference type="EMBL" id="JAKQYM010000004">
    <property type="protein sequence ID" value="MCI2228879.1"/>
    <property type="molecule type" value="Genomic_DNA"/>
</dbReference>
<dbReference type="GO" id="GO:0004175">
    <property type="term" value="F:endopeptidase activity"/>
    <property type="evidence" value="ECO:0007669"/>
    <property type="project" value="UniProtKB-ARBA"/>
</dbReference>
<accession>A0A9X1VLV3</accession>
<feature type="transmembrane region" description="Helical" evidence="1">
    <location>
        <begin position="158"/>
        <end position="175"/>
    </location>
</feature>
<keyword evidence="1" id="KW-1133">Transmembrane helix</keyword>
<dbReference type="AlphaFoldDB" id="A0A9X1VLV3"/>
<keyword evidence="3" id="KW-0378">Hydrolase</keyword>
<dbReference type="RefSeq" id="WP_242178010.1">
    <property type="nucleotide sequence ID" value="NZ_JAKQYM010000004.1"/>
</dbReference>
<organism evidence="3 4">
    <name type="scientific">Polaribacter marinus</name>
    <dbReference type="NCBI Taxonomy" id="2916838"/>
    <lineage>
        <taxon>Bacteria</taxon>
        <taxon>Pseudomonadati</taxon>
        <taxon>Bacteroidota</taxon>
        <taxon>Flavobacteriia</taxon>
        <taxon>Flavobacteriales</taxon>
        <taxon>Flavobacteriaceae</taxon>
    </lineage>
</organism>
<gene>
    <name evidence="3" type="ORF">MC378_06840</name>
</gene>
<reference evidence="3" key="1">
    <citation type="submission" date="2022-02" db="EMBL/GenBank/DDBJ databases">
        <title>Polaribacter sp. MSW13, isolated from seawater.</title>
        <authorList>
            <person name="Kristyanto S."/>
            <person name="Jung J."/>
            <person name="Jeon C.O."/>
        </authorList>
    </citation>
    <scope>NUCLEOTIDE SEQUENCE</scope>
    <source>
        <strain evidence="3">MSW13</strain>
    </source>
</reference>
<keyword evidence="3" id="KW-0645">Protease</keyword>
<feature type="transmembrane region" description="Helical" evidence="1">
    <location>
        <begin position="32"/>
        <end position="49"/>
    </location>
</feature>
<feature type="transmembrane region" description="Helical" evidence="1">
    <location>
        <begin position="102"/>
        <end position="121"/>
    </location>
</feature>
<sequence>MQSIRYKFIELFILFIVIPISFVFNYSPILKLSIGVLSFIYIIYILFKIENITFKINKNLPWKFFWKSTFVKLIIIALVTSAFVWFTDRESLFVVILNKPKLWVLILLFYSLFSVYPQELIYRTFFFKRYKSLIQNETLFILTNALIFSLAHLFFENVLVLLLTFIGGVLFAFTFKNTKSTFLVSIEHAIYGCWLFTVGMGTMLGFPS</sequence>
<feature type="transmembrane region" description="Helical" evidence="1">
    <location>
        <begin position="7"/>
        <end position="26"/>
    </location>
</feature>
<keyword evidence="1" id="KW-0812">Transmembrane</keyword>
<name>A0A9X1VLV3_9FLAO</name>
<feature type="transmembrane region" description="Helical" evidence="1">
    <location>
        <begin position="70"/>
        <end position="87"/>
    </location>
</feature>
<protein>
    <submittedName>
        <fullName evidence="3">CPBP family glutamic-type intramembrane protease</fullName>
        <ecNumber evidence="3">3.4.-.-</ecNumber>
    </submittedName>
</protein>
<dbReference type="InterPro" id="IPR003675">
    <property type="entry name" value="Rce1/LyrA-like_dom"/>
</dbReference>
<proteinExistence type="predicted"/>
<dbReference type="Pfam" id="PF02517">
    <property type="entry name" value="Rce1-like"/>
    <property type="match status" value="1"/>
</dbReference>
<keyword evidence="1" id="KW-0472">Membrane</keyword>
<feature type="transmembrane region" description="Helical" evidence="1">
    <location>
        <begin position="182"/>
        <end position="206"/>
    </location>
</feature>
<dbReference type="GO" id="GO:0080120">
    <property type="term" value="P:CAAX-box protein maturation"/>
    <property type="evidence" value="ECO:0007669"/>
    <property type="project" value="UniProtKB-ARBA"/>
</dbReference>
<dbReference type="EC" id="3.4.-.-" evidence="3"/>